<evidence type="ECO:0000256" key="2">
    <source>
        <dbReference type="SAM" id="Coils"/>
    </source>
</evidence>
<dbReference type="OMA" id="GPVECWD"/>
<dbReference type="InterPro" id="IPR022684">
    <property type="entry name" value="Calpain_cysteine_protease"/>
</dbReference>
<feature type="region of interest" description="Disordered" evidence="3">
    <location>
        <begin position="799"/>
        <end position="833"/>
    </location>
</feature>
<feature type="compositionally biased region" description="Basic and acidic residues" evidence="3">
    <location>
        <begin position="406"/>
        <end position="416"/>
    </location>
</feature>
<feature type="region of interest" description="Disordered" evidence="3">
    <location>
        <begin position="397"/>
        <end position="427"/>
    </location>
</feature>
<feature type="compositionally biased region" description="Low complexity" evidence="3">
    <location>
        <begin position="67"/>
        <end position="84"/>
    </location>
</feature>
<gene>
    <name evidence="5" type="ORF">ABL78_1655</name>
</gene>
<dbReference type="SMART" id="SM00230">
    <property type="entry name" value="CysPc"/>
    <property type="match status" value="1"/>
</dbReference>
<dbReference type="Pfam" id="PF00648">
    <property type="entry name" value="Peptidase_C2"/>
    <property type="match status" value="1"/>
</dbReference>
<dbReference type="InterPro" id="IPR038765">
    <property type="entry name" value="Papain-like_cys_pep_sf"/>
</dbReference>
<comment type="caution">
    <text evidence="1">Lacks conserved residue(s) required for the propagation of feature annotation.</text>
</comment>
<feature type="coiled-coil region" evidence="2">
    <location>
        <begin position="100"/>
        <end position="166"/>
    </location>
</feature>
<sequence>MYRPGVDYWAGTHPSTQLTQPAHIPPSRSPSSGPPSLSRASTVDFRTPSADAPHARAMPGVGGGEPPTGSSSPSQNSPPFSFSTATAGEAASDPSLKRGNSAEMVELEATKKQVAQLQQQQRQEEERVRRMQSAWKREGFEYANELKTLQASLERERVLRTTAEQERQSVVCEAQQLRAALRAFLTEPLLHNGSAGTPHGSTVPLPLYEEARRLLLCCERTFAELKMLQLKATNAAGLERLRRYNVPVLDGIPPAWPPETPRRICSNSKTMGDAQNLPSSTQLEDGSAALFTPKPTVAAEAAPSPADETPTGLEVSALTTVSPDTPCSYIAPDRPTNASYSLYNSENNTPQEGAEGRRPHFAMPGAASTEALQTTRAPNGGAAGGVRRVLLSPSIVSSSADVGDAPPEKQADEAAARKPPGAKAVGSGPMNAYAADAQQSASAAAAVTAALPQAAADELTVPLKARLHPQLGEPLSEFEREDIIRDTDQLIRQLSRETVALAKSQGVYRSSDVAALCRRRGLDYIDSAFLPVTETLGLASGGCRGYDPDKGSSYVVQWSTRDAFLPKGRRAELLTSAGVDPNALRCGRLGDTGVVAALAALAEATGAIVSVLASTTSEEEENGIYVVWLCVRGWWKRVTVDAYLPCLCEPDQTVTLYGCSNIATYDLWPSVCEKALAKVYGSYQALCHLTADIVLGHLTGGPVECWDWWQRCSDSALDEIEAAINTSARGAGMVLLTTHSAAVLQGNSLKGNATGARAEYERLGLLPGVSYRVLAVTENADGEALLLLRNWASTTFSGRTGGTPRVGGREADRRDISPLRSDEGRSWPVLDPMPKENAAAADAAAAHGGGNDESGGCIWLNYAKQIHPLFDKCFACFDCRRFHDMRFPIHFAGSAPAVPEQLIRVRVQDWRERRTRGVTPCPTRLWIGLHQPGADESDIDAQAPWALKVTLIGQEDASLIYADRGCYRRNYGDSGMAAAPPPPPPHTRPARRSYVLSESFMGEPQPLPAVWMYLELDPDDGTLNACPSDHDATATEFFVVPQMELVNALQVDCMNSRCIRGALDRDRNHYSGATSKGFTHNRRHDDVDNLYDGVQPVPSLHGHSSSAITSTNLSFGSRAIAVVSILAEQKDSVAVDVVEAPAELRAAIYHDVVDRIDYSECASLLPERTDLRRMPASPSNSAAAAPTSVMDAQFQVNGHCVPTFSW</sequence>
<evidence type="ECO:0000256" key="3">
    <source>
        <dbReference type="SAM" id="MobiDB-lite"/>
    </source>
</evidence>
<feature type="compositionally biased region" description="Polar residues" evidence="3">
    <location>
        <begin position="338"/>
        <end position="351"/>
    </location>
</feature>
<dbReference type="OrthoDB" id="424753at2759"/>
<protein>
    <recommendedName>
        <fullName evidence="4">Calpain catalytic domain-containing protein</fullName>
    </recommendedName>
</protein>
<evidence type="ECO:0000313" key="6">
    <source>
        <dbReference type="Proteomes" id="UP000038009"/>
    </source>
</evidence>
<evidence type="ECO:0000313" key="5">
    <source>
        <dbReference type="EMBL" id="KPI89232.1"/>
    </source>
</evidence>
<dbReference type="PANTHER" id="PTHR10183">
    <property type="entry name" value="CALPAIN"/>
    <property type="match status" value="1"/>
</dbReference>
<feature type="domain" description="Calpain catalytic" evidence="4">
    <location>
        <begin position="523"/>
        <end position="862"/>
    </location>
</feature>
<dbReference type="Proteomes" id="UP000038009">
    <property type="component" value="Unassembled WGS sequence"/>
</dbReference>
<dbReference type="AlphaFoldDB" id="A0A0N1I1X2"/>
<keyword evidence="6" id="KW-1185">Reference proteome</keyword>
<keyword evidence="2" id="KW-0175">Coiled coil</keyword>
<dbReference type="PANTHER" id="PTHR10183:SF423">
    <property type="entry name" value="LEUCINE-RICH REPEAT PROTEIN (LRRP)"/>
    <property type="match status" value="1"/>
</dbReference>
<feature type="compositionally biased region" description="Basic and acidic residues" evidence="3">
    <location>
        <begin position="807"/>
        <end position="825"/>
    </location>
</feature>
<feature type="compositionally biased region" description="Low complexity" evidence="3">
    <location>
        <begin position="29"/>
        <end position="41"/>
    </location>
</feature>
<name>A0A0N1I1X2_LEPSE</name>
<evidence type="ECO:0000259" key="4">
    <source>
        <dbReference type="PROSITE" id="PS50203"/>
    </source>
</evidence>
<reference evidence="5 6" key="1">
    <citation type="journal article" date="2015" name="PLoS Pathog.">
        <title>Leptomonas seymouri: Adaptations to the Dixenous Life Cycle Analyzed by Genome Sequencing, Transcriptome Profiling and Co-infection with Leishmania donovani.</title>
        <authorList>
            <person name="Kraeva N."/>
            <person name="Butenko A."/>
            <person name="Hlavacova J."/>
            <person name="Kostygov A."/>
            <person name="Myskova J."/>
            <person name="Grybchuk D."/>
            <person name="Lestinova T."/>
            <person name="Votypka J."/>
            <person name="Volf P."/>
            <person name="Opperdoes F."/>
            <person name="Flegontov P."/>
            <person name="Lukes J."/>
            <person name="Yurchenko V."/>
        </authorList>
    </citation>
    <scope>NUCLEOTIDE SEQUENCE [LARGE SCALE GENOMIC DNA]</scope>
    <source>
        <strain evidence="5 6">ATCC 30220</strain>
    </source>
</reference>
<feature type="region of interest" description="Disordered" evidence="3">
    <location>
        <begin position="338"/>
        <end position="370"/>
    </location>
</feature>
<dbReference type="GO" id="GO:0006508">
    <property type="term" value="P:proteolysis"/>
    <property type="evidence" value="ECO:0007669"/>
    <property type="project" value="InterPro"/>
</dbReference>
<feature type="region of interest" description="Disordered" evidence="3">
    <location>
        <begin position="1"/>
        <end position="98"/>
    </location>
</feature>
<proteinExistence type="predicted"/>
<dbReference type="GO" id="GO:0004198">
    <property type="term" value="F:calcium-dependent cysteine-type endopeptidase activity"/>
    <property type="evidence" value="ECO:0007669"/>
    <property type="project" value="InterPro"/>
</dbReference>
<organism evidence="5 6">
    <name type="scientific">Leptomonas seymouri</name>
    <dbReference type="NCBI Taxonomy" id="5684"/>
    <lineage>
        <taxon>Eukaryota</taxon>
        <taxon>Discoba</taxon>
        <taxon>Euglenozoa</taxon>
        <taxon>Kinetoplastea</taxon>
        <taxon>Metakinetoplastina</taxon>
        <taxon>Trypanosomatida</taxon>
        <taxon>Trypanosomatidae</taxon>
        <taxon>Leishmaniinae</taxon>
        <taxon>Leptomonas</taxon>
    </lineage>
</organism>
<dbReference type="InterPro" id="IPR001300">
    <property type="entry name" value="Peptidase_C2_calpain_cat"/>
</dbReference>
<dbReference type="VEuPathDB" id="TriTrypDB:Lsey_0028_0180"/>
<comment type="caution">
    <text evidence="5">The sequence shown here is derived from an EMBL/GenBank/DDBJ whole genome shotgun (WGS) entry which is preliminary data.</text>
</comment>
<dbReference type="SUPFAM" id="SSF54001">
    <property type="entry name" value="Cysteine proteinases"/>
    <property type="match status" value="1"/>
</dbReference>
<dbReference type="PROSITE" id="PS50203">
    <property type="entry name" value="CALPAIN_CAT"/>
    <property type="match status" value="1"/>
</dbReference>
<dbReference type="EMBL" id="LJSK01000028">
    <property type="protein sequence ID" value="KPI89232.1"/>
    <property type="molecule type" value="Genomic_DNA"/>
</dbReference>
<evidence type="ECO:0000256" key="1">
    <source>
        <dbReference type="PROSITE-ProRule" id="PRU00239"/>
    </source>
</evidence>
<accession>A0A0N1I1X2</accession>